<dbReference type="InterPro" id="IPR048913">
    <property type="entry name" value="BetaGal_gal-bd"/>
</dbReference>
<organism evidence="7 8">
    <name type="scientific">Isoptericola hypogeus</name>
    <dbReference type="NCBI Taxonomy" id="300179"/>
    <lineage>
        <taxon>Bacteria</taxon>
        <taxon>Bacillati</taxon>
        <taxon>Actinomycetota</taxon>
        <taxon>Actinomycetes</taxon>
        <taxon>Micrococcales</taxon>
        <taxon>Promicromonosporaceae</taxon>
        <taxon>Isoptericola</taxon>
    </lineage>
</organism>
<reference evidence="7 8" key="1">
    <citation type="journal article" date="2019" name="Int. J. Syst. Evol. Microbiol.">
        <title>The Global Catalogue of Microorganisms (GCM) 10K type strain sequencing project: providing services to taxonomists for standard genome sequencing and annotation.</title>
        <authorList>
            <consortium name="The Broad Institute Genomics Platform"/>
            <consortium name="The Broad Institute Genome Sequencing Center for Infectious Disease"/>
            <person name="Wu L."/>
            <person name="Ma J."/>
        </authorList>
    </citation>
    <scope>NUCLEOTIDE SEQUENCE [LARGE SCALE GENOMIC DNA]</scope>
    <source>
        <strain evidence="7 8">JCM 15589</strain>
    </source>
</reference>
<keyword evidence="3" id="KW-0326">Glycosidase</keyword>
<evidence type="ECO:0000259" key="4">
    <source>
        <dbReference type="Pfam" id="PF01301"/>
    </source>
</evidence>
<dbReference type="PANTHER" id="PTHR23421">
    <property type="entry name" value="BETA-GALACTOSIDASE RELATED"/>
    <property type="match status" value="1"/>
</dbReference>
<protein>
    <submittedName>
        <fullName evidence="7">Beta-galactosidase</fullName>
    </submittedName>
</protein>
<keyword evidence="8" id="KW-1185">Reference proteome</keyword>
<dbReference type="InterPro" id="IPR048912">
    <property type="entry name" value="BetaGal1-like_ABD1"/>
</dbReference>
<sequence length="580" mass="63393">MISGAFHYQRVHPGQWRERLALVHAMGCDTVETYVPWNLHEPREGEFVFDGLADLGHFLDLTAEAGLKAIVRPGPYICAEWENGGLPAWLTGRPGMRIRTAEPAFLAAVDAWFDVLVPLVAERQVTRGGNVTMVQVENEYGSFGDDSAYLEHLADGLRRRGIDVPLFTSDGPADYLLAGGTLPEVRATVNFGSKPAEAFETLARHRPEDEPFCMEFWNGWFDHWGEAHHTRDAADAARVLDEMLGAGASVNFYMAHGGTNFGCTAGANQTAPDADHPHGQYLPTITSYDYDAPIDEAGRPTAKFWAYREVIGRYTDLPAAPVVPERLVLPAGEVAVTEELSLAAHLDTVATISRSNPPTYEELGLTHGLVRYRTHVRGPREPLPLSLPGLGDRAHVYADGELLGIVDRAFPGEPLQLQVPADGCDLEIWVESMGRVNYGPQQGDRKGLVGGVQHGQPFLHGWEVATMPLPGLPTDLGGWQPVGEAGPGRPTLYRGSFDVARPADGFLALDDWRKGYVWVNGFCLGRYWSVGPQRTLYLPGPVVVEGRNEIVVLELDGCDRPVVAFEERADLGAPTTNPLV</sequence>
<dbReference type="SUPFAM" id="SSF49785">
    <property type="entry name" value="Galactose-binding domain-like"/>
    <property type="match status" value="1"/>
</dbReference>
<evidence type="ECO:0000256" key="2">
    <source>
        <dbReference type="ARBA" id="ARBA00022801"/>
    </source>
</evidence>
<comment type="similarity">
    <text evidence="1">Belongs to the glycosyl hydrolase 35 family.</text>
</comment>
<dbReference type="Proteomes" id="UP001501138">
    <property type="component" value="Unassembled WGS sequence"/>
</dbReference>
<evidence type="ECO:0000256" key="3">
    <source>
        <dbReference type="ARBA" id="ARBA00023295"/>
    </source>
</evidence>
<name>A0ABN2JJ00_9MICO</name>
<feature type="domain" description="Beta-galactosidase galactose-binding" evidence="6">
    <location>
        <begin position="490"/>
        <end position="548"/>
    </location>
</feature>
<dbReference type="InterPro" id="IPR026283">
    <property type="entry name" value="B-gal_1-like"/>
</dbReference>
<evidence type="ECO:0000256" key="1">
    <source>
        <dbReference type="ARBA" id="ARBA00009809"/>
    </source>
</evidence>
<proteinExistence type="inferred from homology"/>
<dbReference type="InterPro" id="IPR001944">
    <property type="entry name" value="Glycoside_Hdrlase_35"/>
</dbReference>
<dbReference type="Gene3D" id="2.60.120.260">
    <property type="entry name" value="Galactose-binding domain-like"/>
    <property type="match status" value="2"/>
</dbReference>
<dbReference type="InterPro" id="IPR008979">
    <property type="entry name" value="Galactose-bd-like_sf"/>
</dbReference>
<dbReference type="InterPro" id="IPR031330">
    <property type="entry name" value="Gly_Hdrlase_35_cat"/>
</dbReference>
<dbReference type="Pfam" id="PF21467">
    <property type="entry name" value="BetaGal_gal-bd"/>
    <property type="match status" value="1"/>
</dbReference>
<dbReference type="Pfam" id="PF01301">
    <property type="entry name" value="Glyco_hydro_35"/>
    <property type="match status" value="1"/>
</dbReference>
<comment type="caution">
    <text evidence="7">The sequence shown here is derived from an EMBL/GenBank/DDBJ whole genome shotgun (WGS) entry which is preliminary data.</text>
</comment>
<dbReference type="InterPro" id="IPR017853">
    <property type="entry name" value="GH"/>
</dbReference>
<dbReference type="Gene3D" id="3.20.20.80">
    <property type="entry name" value="Glycosidases"/>
    <property type="match status" value="1"/>
</dbReference>
<evidence type="ECO:0000259" key="6">
    <source>
        <dbReference type="Pfam" id="PF21467"/>
    </source>
</evidence>
<dbReference type="Pfam" id="PF21317">
    <property type="entry name" value="BetaGal_ABD_1"/>
    <property type="match status" value="1"/>
</dbReference>
<dbReference type="PIRSF" id="PIRSF006336">
    <property type="entry name" value="B-gal"/>
    <property type="match status" value="1"/>
</dbReference>
<evidence type="ECO:0000259" key="5">
    <source>
        <dbReference type="Pfam" id="PF21317"/>
    </source>
</evidence>
<evidence type="ECO:0000313" key="8">
    <source>
        <dbReference type="Proteomes" id="UP001501138"/>
    </source>
</evidence>
<gene>
    <name evidence="7" type="ORF">GCM10009809_22880</name>
</gene>
<dbReference type="EMBL" id="BAAAPM010000004">
    <property type="protein sequence ID" value="GAA1726576.1"/>
    <property type="molecule type" value="Genomic_DNA"/>
</dbReference>
<feature type="domain" description="Glycoside hydrolase 35 catalytic" evidence="4">
    <location>
        <begin position="1"/>
        <end position="313"/>
    </location>
</feature>
<feature type="domain" description="Beta-galactosidase 1-like first all-beta" evidence="5">
    <location>
        <begin position="357"/>
        <end position="466"/>
    </location>
</feature>
<dbReference type="PRINTS" id="PR00742">
    <property type="entry name" value="GLHYDRLASE35"/>
</dbReference>
<accession>A0ABN2JJ00</accession>
<dbReference type="SUPFAM" id="SSF51445">
    <property type="entry name" value="(Trans)glycosidases"/>
    <property type="match status" value="1"/>
</dbReference>
<evidence type="ECO:0000313" key="7">
    <source>
        <dbReference type="EMBL" id="GAA1726576.1"/>
    </source>
</evidence>
<keyword evidence="2" id="KW-0378">Hydrolase</keyword>